<comment type="caution">
    <text evidence="2">The sequence shown here is derived from an EMBL/GenBank/DDBJ whole genome shotgun (WGS) entry which is preliminary data.</text>
</comment>
<dbReference type="Proteomes" id="UP000824469">
    <property type="component" value="Unassembled WGS sequence"/>
</dbReference>
<protein>
    <recommendedName>
        <fullName evidence="4">Pentatricopeptide repeat-containing protein</fullName>
    </recommendedName>
</protein>
<sequence length="225" mass="24809">TTRASSEAAIINESVNGAIRVDTAFKIQKSGFTSSLEAMFRFTLMEELMQCARKGDVRGATDVMYDMISAGLTPGPHSFHGLIVAHVLAADEYGAMQSLRKEVSLGICPLEETFVAIVRLFGSKGHDLRGEEILASMENFKFDIRRAWLVLVEELFRAGFLQKANDVFLKGAEGGLRGTDRLYDLLIIENCKAGDHANALTIAQNMEARGRMPTTFHFNCLLSVQ</sequence>
<name>A0AA38G6K7_TAXCH</name>
<dbReference type="PANTHER" id="PTHR47447:SF25">
    <property type="entry name" value="SAP DOMAIN-CONTAINING PROTEIN"/>
    <property type="match status" value="1"/>
</dbReference>
<dbReference type="EMBL" id="JAHRHJ020000004">
    <property type="protein sequence ID" value="KAH9317726.1"/>
    <property type="molecule type" value="Genomic_DNA"/>
</dbReference>
<evidence type="ECO:0000313" key="2">
    <source>
        <dbReference type="EMBL" id="KAH9317726.1"/>
    </source>
</evidence>
<keyword evidence="1" id="KW-0677">Repeat</keyword>
<feature type="non-terminal residue" evidence="2">
    <location>
        <position position="1"/>
    </location>
</feature>
<dbReference type="InterPro" id="IPR011990">
    <property type="entry name" value="TPR-like_helical_dom_sf"/>
</dbReference>
<reference evidence="2 3" key="1">
    <citation type="journal article" date="2021" name="Nat. Plants">
        <title>The Taxus genome provides insights into paclitaxel biosynthesis.</title>
        <authorList>
            <person name="Xiong X."/>
            <person name="Gou J."/>
            <person name="Liao Q."/>
            <person name="Li Y."/>
            <person name="Zhou Q."/>
            <person name="Bi G."/>
            <person name="Li C."/>
            <person name="Du R."/>
            <person name="Wang X."/>
            <person name="Sun T."/>
            <person name="Guo L."/>
            <person name="Liang H."/>
            <person name="Lu P."/>
            <person name="Wu Y."/>
            <person name="Zhang Z."/>
            <person name="Ro D.K."/>
            <person name="Shang Y."/>
            <person name="Huang S."/>
            <person name="Yan J."/>
        </authorList>
    </citation>
    <scope>NUCLEOTIDE SEQUENCE [LARGE SCALE GENOMIC DNA]</scope>
    <source>
        <strain evidence="2">Ta-2019</strain>
    </source>
</reference>
<dbReference type="PANTHER" id="PTHR47447">
    <property type="entry name" value="OS03G0856100 PROTEIN"/>
    <property type="match status" value="1"/>
</dbReference>
<keyword evidence="3" id="KW-1185">Reference proteome</keyword>
<evidence type="ECO:0000313" key="3">
    <source>
        <dbReference type="Proteomes" id="UP000824469"/>
    </source>
</evidence>
<evidence type="ECO:0008006" key="4">
    <source>
        <dbReference type="Google" id="ProtNLM"/>
    </source>
</evidence>
<organism evidence="2 3">
    <name type="scientific">Taxus chinensis</name>
    <name type="common">Chinese yew</name>
    <name type="synonym">Taxus wallichiana var. chinensis</name>
    <dbReference type="NCBI Taxonomy" id="29808"/>
    <lineage>
        <taxon>Eukaryota</taxon>
        <taxon>Viridiplantae</taxon>
        <taxon>Streptophyta</taxon>
        <taxon>Embryophyta</taxon>
        <taxon>Tracheophyta</taxon>
        <taxon>Spermatophyta</taxon>
        <taxon>Pinopsida</taxon>
        <taxon>Pinidae</taxon>
        <taxon>Conifers II</taxon>
        <taxon>Cupressales</taxon>
        <taxon>Taxaceae</taxon>
        <taxon>Taxus</taxon>
    </lineage>
</organism>
<dbReference type="Gene3D" id="1.25.40.10">
    <property type="entry name" value="Tetratricopeptide repeat domain"/>
    <property type="match status" value="1"/>
</dbReference>
<evidence type="ECO:0000256" key="1">
    <source>
        <dbReference type="ARBA" id="ARBA00022737"/>
    </source>
</evidence>
<dbReference type="AlphaFoldDB" id="A0AA38G6K7"/>
<gene>
    <name evidence="2" type="ORF">KI387_019495</name>
</gene>
<dbReference type="OMA" id="IENCKAG"/>
<feature type="non-terminal residue" evidence="2">
    <location>
        <position position="225"/>
    </location>
</feature>
<proteinExistence type="predicted"/>
<accession>A0AA38G6K7</accession>